<dbReference type="Proteomes" id="UP000002725">
    <property type="component" value="Chromosome"/>
</dbReference>
<keyword evidence="2" id="KW-0732">Signal</keyword>
<evidence type="ECO:0000256" key="2">
    <source>
        <dbReference type="SAM" id="SignalP"/>
    </source>
</evidence>
<dbReference type="EMBL" id="CP001108">
    <property type="protein sequence ID" value="ACF47204.1"/>
    <property type="molecule type" value="Genomic_DNA"/>
</dbReference>
<dbReference type="RefSeq" id="WP_012506734.1">
    <property type="nucleotide sequence ID" value="NC_011059.1"/>
</dbReference>
<organism evidence="3 4">
    <name type="scientific">Prosthecochloris aestuarii (strain DSM 271 / SK 413)</name>
    <dbReference type="NCBI Taxonomy" id="290512"/>
    <lineage>
        <taxon>Bacteria</taxon>
        <taxon>Pseudomonadati</taxon>
        <taxon>Chlorobiota</taxon>
        <taxon>Chlorobiia</taxon>
        <taxon>Chlorobiales</taxon>
        <taxon>Chlorobiaceae</taxon>
        <taxon>Prosthecochloris</taxon>
    </lineage>
</organism>
<evidence type="ECO:0000313" key="4">
    <source>
        <dbReference type="Proteomes" id="UP000002725"/>
    </source>
</evidence>
<evidence type="ECO:0000256" key="1">
    <source>
        <dbReference type="SAM" id="MobiDB-lite"/>
    </source>
</evidence>
<keyword evidence="4" id="KW-1185">Reference proteome</keyword>
<evidence type="ECO:0000313" key="3">
    <source>
        <dbReference type="EMBL" id="ACF47204.1"/>
    </source>
</evidence>
<reference evidence="3" key="1">
    <citation type="submission" date="2008-06" db="EMBL/GenBank/DDBJ databases">
        <title>Complete sequence of chromosome of Prosthecochloris aestuarii DSM 271.</title>
        <authorList>
            <consortium name="US DOE Joint Genome Institute"/>
            <person name="Lucas S."/>
            <person name="Copeland A."/>
            <person name="Lapidus A."/>
            <person name="Glavina del Rio T."/>
            <person name="Dalin E."/>
            <person name="Tice H."/>
            <person name="Bruce D."/>
            <person name="Goodwin L."/>
            <person name="Pitluck S."/>
            <person name="Schmutz J."/>
            <person name="Larimer F."/>
            <person name="Land M."/>
            <person name="Hauser L."/>
            <person name="Kyrpides N."/>
            <person name="Anderson I."/>
            <person name="Liu Z."/>
            <person name="Li T."/>
            <person name="Zhao F."/>
            <person name="Overmann J."/>
            <person name="Bryant D.A."/>
            <person name="Richardson P."/>
        </authorList>
    </citation>
    <scope>NUCLEOTIDE SEQUENCE [LARGE SCALE GENOMIC DNA]</scope>
    <source>
        <strain evidence="3">DSM 271</strain>
    </source>
</reference>
<sequence length="209" mass="22672">MNLFSRFFRSASPGALAAALLFSSFSAEAGGPLVRNVPVSPDVVKPSVQGATEYKVTLPASIAETKPKFAFQVYKEGLYTYSFPGSSTFVLNFHTTKKFDPASLNPSSISVNLKYFKDGKLKGQELISGKFVKANSDDPPTTPSTILRWKSDQTSWTSTCTGSPDSFCRIDVSLYDTLLSENGEKLDGDGDGTPGGHYRHTFTRGMQTP</sequence>
<feature type="chain" id="PRO_5002822949" evidence="2">
    <location>
        <begin position="30"/>
        <end position="209"/>
    </location>
</feature>
<dbReference type="STRING" id="290512.Paes_2202"/>
<gene>
    <name evidence="3" type="ordered locus">Paes_2202</name>
</gene>
<name>B4S6A2_PROA2</name>
<feature type="signal peptide" evidence="2">
    <location>
        <begin position="1"/>
        <end position="29"/>
    </location>
</feature>
<accession>B4S6A2</accession>
<proteinExistence type="predicted"/>
<feature type="region of interest" description="Disordered" evidence="1">
    <location>
        <begin position="185"/>
        <end position="209"/>
    </location>
</feature>
<dbReference type="KEGG" id="paa:Paes_2202"/>
<dbReference type="AlphaFoldDB" id="B4S6A2"/>
<dbReference type="HOGENOM" id="CLU_1314490_0_0_10"/>
<protein>
    <submittedName>
        <fullName evidence="3">Uncharacterized protein</fullName>
    </submittedName>
</protein>